<dbReference type="InParanoid" id="K1QXV6"/>
<dbReference type="AlphaFoldDB" id="K1QXV6"/>
<feature type="compositionally biased region" description="Acidic residues" evidence="1">
    <location>
        <begin position="295"/>
        <end position="305"/>
    </location>
</feature>
<dbReference type="InterPro" id="IPR044822">
    <property type="entry name" value="Myb_DNA-bind_4"/>
</dbReference>
<proteinExistence type="predicted"/>
<feature type="region of interest" description="Disordered" evidence="1">
    <location>
        <begin position="277"/>
        <end position="323"/>
    </location>
</feature>
<evidence type="ECO:0000259" key="2">
    <source>
        <dbReference type="Pfam" id="PF13837"/>
    </source>
</evidence>
<dbReference type="Gene3D" id="1.10.10.60">
    <property type="entry name" value="Homeodomain-like"/>
    <property type="match status" value="1"/>
</dbReference>
<reference evidence="3" key="1">
    <citation type="journal article" date="2012" name="Nature">
        <title>The oyster genome reveals stress adaptation and complexity of shell formation.</title>
        <authorList>
            <person name="Zhang G."/>
            <person name="Fang X."/>
            <person name="Guo X."/>
            <person name="Li L."/>
            <person name="Luo R."/>
            <person name="Xu F."/>
            <person name="Yang P."/>
            <person name="Zhang L."/>
            <person name="Wang X."/>
            <person name="Qi H."/>
            <person name="Xiong Z."/>
            <person name="Que H."/>
            <person name="Xie Y."/>
            <person name="Holland P.W."/>
            <person name="Paps J."/>
            <person name="Zhu Y."/>
            <person name="Wu F."/>
            <person name="Chen Y."/>
            <person name="Wang J."/>
            <person name="Peng C."/>
            <person name="Meng J."/>
            <person name="Yang L."/>
            <person name="Liu J."/>
            <person name="Wen B."/>
            <person name="Zhang N."/>
            <person name="Huang Z."/>
            <person name="Zhu Q."/>
            <person name="Feng Y."/>
            <person name="Mount A."/>
            <person name="Hedgecock D."/>
            <person name="Xu Z."/>
            <person name="Liu Y."/>
            <person name="Domazet-Loso T."/>
            <person name="Du Y."/>
            <person name="Sun X."/>
            <person name="Zhang S."/>
            <person name="Liu B."/>
            <person name="Cheng P."/>
            <person name="Jiang X."/>
            <person name="Li J."/>
            <person name="Fan D."/>
            <person name="Wang W."/>
            <person name="Fu W."/>
            <person name="Wang T."/>
            <person name="Wang B."/>
            <person name="Zhang J."/>
            <person name="Peng Z."/>
            <person name="Li Y."/>
            <person name="Li N."/>
            <person name="Wang J."/>
            <person name="Chen M."/>
            <person name="He Y."/>
            <person name="Tan F."/>
            <person name="Song X."/>
            <person name="Zheng Q."/>
            <person name="Huang R."/>
            <person name="Yang H."/>
            <person name="Du X."/>
            <person name="Chen L."/>
            <person name="Yang M."/>
            <person name="Gaffney P.M."/>
            <person name="Wang S."/>
            <person name="Luo L."/>
            <person name="She Z."/>
            <person name="Ming Y."/>
            <person name="Huang W."/>
            <person name="Zhang S."/>
            <person name="Huang B."/>
            <person name="Zhang Y."/>
            <person name="Qu T."/>
            <person name="Ni P."/>
            <person name="Miao G."/>
            <person name="Wang J."/>
            <person name="Wang Q."/>
            <person name="Steinberg C.E."/>
            <person name="Wang H."/>
            <person name="Li N."/>
            <person name="Qian L."/>
            <person name="Zhang G."/>
            <person name="Li Y."/>
            <person name="Yang H."/>
            <person name="Liu X."/>
            <person name="Wang J."/>
            <person name="Yin Y."/>
            <person name="Wang J."/>
        </authorList>
    </citation>
    <scope>NUCLEOTIDE SEQUENCE [LARGE SCALE GENOMIC DNA]</scope>
    <source>
        <strain evidence="3">05x7-T-G4-1.051#20</strain>
    </source>
</reference>
<evidence type="ECO:0000256" key="1">
    <source>
        <dbReference type="SAM" id="MobiDB-lite"/>
    </source>
</evidence>
<gene>
    <name evidence="3" type="ORF">CGI_10021632</name>
</gene>
<feature type="domain" description="Myb/SANT-like DNA-binding" evidence="2">
    <location>
        <begin position="183"/>
        <end position="259"/>
    </location>
</feature>
<name>K1QXV6_MAGGI</name>
<feature type="compositionally biased region" description="Polar residues" evidence="1">
    <location>
        <begin position="128"/>
        <end position="154"/>
    </location>
</feature>
<dbReference type="EMBL" id="JH816169">
    <property type="protein sequence ID" value="EKC41767.1"/>
    <property type="molecule type" value="Genomic_DNA"/>
</dbReference>
<organism evidence="3">
    <name type="scientific">Magallana gigas</name>
    <name type="common">Pacific oyster</name>
    <name type="synonym">Crassostrea gigas</name>
    <dbReference type="NCBI Taxonomy" id="29159"/>
    <lineage>
        <taxon>Eukaryota</taxon>
        <taxon>Metazoa</taxon>
        <taxon>Spiralia</taxon>
        <taxon>Lophotrochozoa</taxon>
        <taxon>Mollusca</taxon>
        <taxon>Bivalvia</taxon>
        <taxon>Autobranchia</taxon>
        <taxon>Pteriomorphia</taxon>
        <taxon>Ostreida</taxon>
        <taxon>Ostreoidea</taxon>
        <taxon>Ostreidae</taxon>
        <taxon>Magallana</taxon>
    </lineage>
</organism>
<dbReference type="Pfam" id="PF13837">
    <property type="entry name" value="Myb_DNA-bind_4"/>
    <property type="match status" value="1"/>
</dbReference>
<protein>
    <recommendedName>
        <fullName evidence="2">Myb/SANT-like DNA-binding domain-containing protein</fullName>
    </recommendedName>
</protein>
<sequence>MVAIGSNWLPTCTIGVLSILNEVTKSTGSLELRQVWCVTSSDEFNMAGLEKSVGLGEDLFPIVIDIDDRKQTFLVKQSAAAFISENYEDFKKAIQNYFSHKKESASLMEYLSNVESLTKEYLDKRSAGPSTSNEPTPNSNTSKDDACSSTNPKTRINEYDDTPCFGNDCSEDNVDTEKKGRLEWGIYMSRKFLSIYKENANTLQTTRNKKKVWDEIAAALPQETSRNINITGEQARERFYTLKRGYRKYVLESNKSGNKRPRPFLLEKEMEEILAKDPTFAPVAARGSLTKTGTEDSDEEEDDESQVNTTPPPEKRRKKNKTEELRKILEERDDKFLNTLREMQESQNAVLNKIIEKLS</sequence>
<dbReference type="HOGENOM" id="CLU_772205_0_0_1"/>
<evidence type="ECO:0000313" key="3">
    <source>
        <dbReference type="EMBL" id="EKC41767.1"/>
    </source>
</evidence>
<feature type="region of interest" description="Disordered" evidence="1">
    <location>
        <begin position="123"/>
        <end position="162"/>
    </location>
</feature>
<accession>K1QXV6</accession>